<evidence type="ECO:0000313" key="3">
    <source>
        <dbReference type="Proteomes" id="UP001175211"/>
    </source>
</evidence>
<accession>A0AA39NIN1</accession>
<keyword evidence="1" id="KW-0812">Transmembrane</keyword>
<name>A0AA39NIN1_ARMTA</name>
<dbReference type="AlphaFoldDB" id="A0AA39NIN1"/>
<reference evidence="2" key="1">
    <citation type="submission" date="2023-06" db="EMBL/GenBank/DDBJ databases">
        <authorList>
            <consortium name="Lawrence Berkeley National Laboratory"/>
            <person name="Ahrendt S."/>
            <person name="Sahu N."/>
            <person name="Indic B."/>
            <person name="Wong-Bajracharya J."/>
            <person name="Merenyi Z."/>
            <person name="Ke H.-M."/>
            <person name="Monk M."/>
            <person name="Kocsube S."/>
            <person name="Drula E."/>
            <person name="Lipzen A."/>
            <person name="Balint B."/>
            <person name="Henrissat B."/>
            <person name="Andreopoulos B."/>
            <person name="Martin F.M."/>
            <person name="Harder C.B."/>
            <person name="Rigling D."/>
            <person name="Ford K.L."/>
            <person name="Foster G.D."/>
            <person name="Pangilinan J."/>
            <person name="Papanicolaou A."/>
            <person name="Barry K."/>
            <person name="LaButti K."/>
            <person name="Viragh M."/>
            <person name="Koriabine M."/>
            <person name="Yan M."/>
            <person name="Riley R."/>
            <person name="Champramary S."/>
            <person name="Plett K.L."/>
            <person name="Tsai I.J."/>
            <person name="Slot J."/>
            <person name="Sipos G."/>
            <person name="Plett J."/>
            <person name="Nagy L.G."/>
            <person name="Grigoriev I.V."/>
        </authorList>
    </citation>
    <scope>NUCLEOTIDE SEQUENCE</scope>
    <source>
        <strain evidence="2">CCBAS 213</strain>
    </source>
</reference>
<evidence type="ECO:0000313" key="2">
    <source>
        <dbReference type="EMBL" id="KAK0466178.1"/>
    </source>
</evidence>
<keyword evidence="1" id="KW-1133">Transmembrane helix</keyword>
<evidence type="ECO:0000256" key="1">
    <source>
        <dbReference type="SAM" id="Phobius"/>
    </source>
</evidence>
<dbReference type="GeneID" id="85355053"/>
<gene>
    <name evidence="2" type="ORF">EV420DRAFT_1510377</name>
</gene>
<dbReference type="RefSeq" id="XP_060337005.1">
    <property type="nucleotide sequence ID" value="XM_060471505.1"/>
</dbReference>
<dbReference type="Proteomes" id="UP001175211">
    <property type="component" value="Unassembled WGS sequence"/>
</dbReference>
<comment type="caution">
    <text evidence="2">The sequence shown here is derived from an EMBL/GenBank/DDBJ whole genome shotgun (WGS) entry which is preliminary data.</text>
</comment>
<sequence>MVPKTRCDNCGYCTVLIFLIFVATRSVVSAVAFFLSATIDLAAVLLGFQSVLVYFVM</sequence>
<feature type="transmembrane region" description="Helical" evidence="1">
    <location>
        <begin position="39"/>
        <end position="56"/>
    </location>
</feature>
<keyword evidence="3" id="KW-1185">Reference proteome</keyword>
<feature type="non-terminal residue" evidence="2">
    <location>
        <position position="57"/>
    </location>
</feature>
<organism evidence="2 3">
    <name type="scientific">Armillaria tabescens</name>
    <name type="common">Ringless honey mushroom</name>
    <name type="synonym">Agaricus tabescens</name>
    <dbReference type="NCBI Taxonomy" id="1929756"/>
    <lineage>
        <taxon>Eukaryota</taxon>
        <taxon>Fungi</taxon>
        <taxon>Dikarya</taxon>
        <taxon>Basidiomycota</taxon>
        <taxon>Agaricomycotina</taxon>
        <taxon>Agaricomycetes</taxon>
        <taxon>Agaricomycetidae</taxon>
        <taxon>Agaricales</taxon>
        <taxon>Marasmiineae</taxon>
        <taxon>Physalacriaceae</taxon>
        <taxon>Desarmillaria</taxon>
    </lineage>
</organism>
<feature type="transmembrane region" description="Helical" evidence="1">
    <location>
        <begin position="12"/>
        <end position="33"/>
    </location>
</feature>
<proteinExistence type="predicted"/>
<keyword evidence="1" id="KW-0472">Membrane</keyword>
<dbReference type="EMBL" id="JAUEPS010000004">
    <property type="protein sequence ID" value="KAK0466178.1"/>
    <property type="molecule type" value="Genomic_DNA"/>
</dbReference>
<protein>
    <submittedName>
        <fullName evidence="2">Uncharacterized protein</fullName>
    </submittedName>
</protein>